<feature type="region of interest" description="Disordered" evidence="7">
    <location>
        <begin position="954"/>
        <end position="974"/>
    </location>
</feature>
<feature type="compositionally biased region" description="Polar residues" evidence="7">
    <location>
        <begin position="877"/>
        <end position="888"/>
    </location>
</feature>
<dbReference type="Pfam" id="PF23180">
    <property type="entry name" value="ALE2_N"/>
    <property type="match status" value="1"/>
</dbReference>
<keyword evidence="8" id="KW-0472">Membrane</keyword>
<keyword evidence="2" id="KW-0808">Transferase</keyword>
<sequence>MPPRGAALLLLVLCVQLGTSSSTTTSLASYLFGFWSRTHQHRFPALAPGPAPSPQPQGPIVAHPVHRHHRRRHHASPPPSSFPPERQDCSRTTCSAPLTSTPIGSPCGCVYPMQIQLDLGVSPYQLFPRIDELEIEVAAGTFLKQSQVRIMGAGSSLQDPEKTTVTIDLVPLGQKFDRTSALLISNRFLQKKVPINSSVFGDYVATYVHYPGLPSLVPIPGSLGPVSSNEDPSSANIHNRSHHKINSKMVAIIALSAVVFVLTCLAIGIVWRFNGLKHSHATGPISSSSITRKGAMRSSFSGTSNSAASFASTIGTCTSTVKTFTITELEKATENFSFSKIIGEGGYGCVYRGVIEDGVEVAVKLLTRKHHNRDRDFIAEVEMLSRLHHRNLVKLIGICIERSTRCLVFELVPNGSVESHLHGPDKIYGPIDFDTRMKIALGAARGLAYLHEDANPHVIHRDFKASNVLLENDFTPKVADFGLAKEASDGVDHISTQVMGTFGYVAPEYAMTGHLLVKSDVYSYGVVLLELLSGRKPVDMTQPPGSENLVTWARPLLTTREGLQRLVDPSLPAGYDFEKLAKAAAIASMCVHAEASHRPFMGEVVQALKLIHSGGGGDETCSGSFGGGATEESPWNDVSRSSWNDDPPATPGPGAPPGLRLGPCRRRRAEATVGVERGVGQDRVAGDADVGWRETDAADCQTVFLSDVFLREVYDGQLVVRLKKGINLPAMDPWGTSDPYVAAWDANLVTPHKRMGNAGLYLESLCDGNNNGVTVELEGLGGGGTIEIEVKYESYDDIEREKQWWRIPFVSDFFVKSILGSALRMTYLPKPSSLESGAEVSKNDEESSDGPTNSNELQQQNIDSEDISDSHSHSEARSPSATVNSEGDASSDMKESDEYFWRALNNVLNQNVLQNFGFSLPEVKQLDGFDLLSSLGLKSREIAEQEYLESGLAMADTSTSDGSETTPENTVGVENENGTLTTKEEKAEDMRSLFASAETAMEAWTMLATSLGRNSFIKSDFEKICFLDNVSTDTQVAIWRDSSRRRLVVAFRGTEQSRWKDLRTDLMLVPAGLNPERLGGDFKQEVRVHSGFLGAYDSVRNRIMTLIKYAVGFQDEEDAETIPSWHVYVTGHSLGGALATLLALELSSSQMANNGVIFVTMYNFGSPRVGNRRFAEVYNCYVKDSWRIVNHRDIIPTVPRLMGYCHVEAPVYLKFGDAKDAPVNNNILDDEDQGDAIGEYTPDVLVTEFMKGEKQLVEKLLQTEINLLRSIRDGSALMQHMEDFYYVTLLENVRSRYQVVDGANDEYRQLTA</sequence>
<dbReference type="PANTHER" id="PTHR47759:SF2">
    <property type="entry name" value="TRIGLYCERIDE LIPASE"/>
    <property type="match status" value="1"/>
</dbReference>
<dbReference type="InterPro" id="IPR000719">
    <property type="entry name" value="Prot_kinase_dom"/>
</dbReference>
<keyword evidence="8" id="KW-1133">Transmembrane helix</keyword>
<dbReference type="InterPro" id="IPR011009">
    <property type="entry name" value="Kinase-like_dom_sf"/>
</dbReference>
<dbReference type="Gene3D" id="3.40.50.1820">
    <property type="entry name" value="alpha/beta hydrolase"/>
    <property type="match status" value="1"/>
</dbReference>
<accession>A0A811R1F8</accession>
<evidence type="ECO:0000256" key="5">
    <source>
        <dbReference type="ARBA" id="ARBA00022840"/>
    </source>
</evidence>
<evidence type="ECO:0000256" key="7">
    <source>
        <dbReference type="SAM" id="MobiDB-lite"/>
    </source>
</evidence>
<evidence type="ECO:0000256" key="8">
    <source>
        <dbReference type="SAM" id="Phobius"/>
    </source>
</evidence>
<feature type="compositionally biased region" description="Basic residues" evidence="7">
    <location>
        <begin position="65"/>
        <end position="75"/>
    </location>
</feature>
<dbReference type="InterPro" id="IPR057597">
    <property type="entry name" value="ALE2_N"/>
</dbReference>
<dbReference type="InterPro" id="IPR035892">
    <property type="entry name" value="C2_domain_sf"/>
</dbReference>
<dbReference type="Pfam" id="PF07714">
    <property type="entry name" value="PK_Tyr_Ser-Thr"/>
    <property type="match status" value="1"/>
</dbReference>
<organism evidence="11 12">
    <name type="scientific">Miscanthus lutarioriparius</name>
    <dbReference type="NCBI Taxonomy" id="422564"/>
    <lineage>
        <taxon>Eukaryota</taxon>
        <taxon>Viridiplantae</taxon>
        <taxon>Streptophyta</taxon>
        <taxon>Embryophyta</taxon>
        <taxon>Tracheophyta</taxon>
        <taxon>Spermatophyta</taxon>
        <taxon>Magnoliopsida</taxon>
        <taxon>Liliopsida</taxon>
        <taxon>Poales</taxon>
        <taxon>Poaceae</taxon>
        <taxon>PACMAD clade</taxon>
        <taxon>Panicoideae</taxon>
        <taxon>Andropogonodae</taxon>
        <taxon>Andropogoneae</taxon>
        <taxon>Saccharinae</taxon>
        <taxon>Miscanthus</taxon>
    </lineage>
</organism>
<evidence type="ECO:0000256" key="9">
    <source>
        <dbReference type="SAM" id="SignalP"/>
    </source>
</evidence>
<dbReference type="GO" id="GO:0004674">
    <property type="term" value="F:protein serine/threonine kinase activity"/>
    <property type="evidence" value="ECO:0007669"/>
    <property type="project" value="UniProtKB-KW"/>
</dbReference>
<feature type="compositionally biased region" description="Polar residues" evidence="7">
    <location>
        <begin position="849"/>
        <end position="861"/>
    </location>
</feature>
<dbReference type="GO" id="GO:0005524">
    <property type="term" value="F:ATP binding"/>
    <property type="evidence" value="ECO:0007669"/>
    <property type="project" value="UniProtKB-UniRule"/>
</dbReference>
<gene>
    <name evidence="11" type="ORF">NCGR_LOCUS46434</name>
</gene>
<evidence type="ECO:0000259" key="10">
    <source>
        <dbReference type="PROSITE" id="PS50011"/>
    </source>
</evidence>
<dbReference type="InterPro" id="IPR001245">
    <property type="entry name" value="Ser-Thr/Tyr_kinase_cat_dom"/>
</dbReference>
<dbReference type="PANTHER" id="PTHR47759">
    <property type="entry name" value="OS04G0509100 PROTEIN"/>
    <property type="match status" value="1"/>
</dbReference>
<dbReference type="GO" id="GO:0006629">
    <property type="term" value="P:lipid metabolic process"/>
    <property type="evidence" value="ECO:0007669"/>
    <property type="project" value="InterPro"/>
</dbReference>
<feature type="signal peptide" evidence="9">
    <location>
        <begin position="1"/>
        <end position="22"/>
    </location>
</feature>
<dbReference type="SUPFAM" id="SSF56112">
    <property type="entry name" value="Protein kinase-like (PK-like)"/>
    <property type="match status" value="1"/>
</dbReference>
<reference evidence="11" key="1">
    <citation type="submission" date="2020-10" db="EMBL/GenBank/DDBJ databases">
        <authorList>
            <person name="Han B."/>
            <person name="Lu T."/>
            <person name="Zhao Q."/>
            <person name="Huang X."/>
            <person name="Zhao Y."/>
        </authorList>
    </citation>
    <scope>NUCLEOTIDE SEQUENCE</scope>
</reference>
<dbReference type="OrthoDB" id="1901798at2759"/>
<dbReference type="CDD" id="cd00519">
    <property type="entry name" value="Lipase_3"/>
    <property type="match status" value="1"/>
</dbReference>
<evidence type="ECO:0000256" key="3">
    <source>
        <dbReference type="ARBA" id="ARBA00022741"/>
    </source>
</evidence>
<dbReference type="FunFam" id="1.10.510.10:FF:000051">
    <property type="entry name" value="Receptor-like serine/threonine-protein kinase ALE2"/>
    <property type="match status" value="1"/>
</dbReference>
<keyword evidence="1" id="KW-0723">Serine/threonine-protein kinase</keyword>
<dbReference type="Pfam" id="PF01764">
    <property type="entry name" value="Lipase_3"/>
    <property type="match status" value="1"/>
</dbReference>
<feature type="transmembrane region" description="Helical" evidence="8">
    <location>
        <begin position="249"/>
        <end position="271"/>
    </location>
</feature>
<dbReference type="SUPFAM" id="SSF49562">
    <property type="entry name" value="C2 domain (Calcium/lipid-binding domain, CaLB)"/>
    <property type="match status" value="1"/>
</dbReference>
<feature type="region of interest" description="Disordered" evidence="7">
    <location>
        <begin position="832"/>
        <end position="892"/>
    </location>
</feature>
<keyword evidence="4" id="KW-0418">Kinase</keyword>
<dbReference type="CDD" id="cd14066">
    <property type="entry name" value="STKc_IRAK"/>
    <property type="match status" value="1"/>
</dbReference>
<dbReference type="InterPro" id="IPR029058">
    <property type="entry name" value="AB_hydrolase_fold"/>
</dbReference>
<proteinExistence type="predicted"/>
<evidence type="ECO:0000313" key="12">
    <source>
        <dbReference type="Proteomes" id="UP000604825"/>
    </source>
</evidence>
<evidence type="ECO:0000313" key="11">
    <source>
        <dbReference type="EMBL" id="CAD6263114.1"/>
    </source>
</evidence>
<feature type="region of interest" description="Disordered" evidence="7">
    <location>
        <begin position="619"/>
        <end position="663"/>
    </location>
</feature>
<dbReference type="Gene3D" id="3.30.200.20">
    <property type="entry name" value="Phosphorylase Kinase, domain 1"/>
    <property type="match status" value="1"/>
</dbReference>
<protein>
    <recommendedName>
        <fullName evidence="10">Protein kinase domain-containing protein</fullName>
    </recommendedName>
</protein>
<feature type="binding site" evidence="6">
    <location>
        <position position="364"/>
    </location>
    <ligand>
        <name>ATP</name>
        <dbReference type="ChEBI" id="CHEBI:30616"/>
    </ligand>
</feature>
<comment type="caution">
    <text evidence="11">The sequence shown here is derived from an EMBL/GenBank/DDBJ whole genome shotgun (WGS) entry which is preliminary data.</text>
</comment>
<feature type="chain" id="PRO_5032418029" description="Protein kinase domain-containing protein" evidence="9">
    <location>
        <begin position="23"/>
        <end position="1312"/>
    </location>
</feature>
<dbReference type="EMBL" id="CAJGYO010000012">
    <property type="protein sequence ID" value="CAD6263114.1"/>
    <property type="molecule type" value="Genomic_DNA"/>
</dbReference>
<dbReference type="InterPro" id="IPR002921">
    <property type="entry name" value="Fungal_lipase-type"/>
</dbReference>
<evidence type="ECO:0000256" key="1">
    <source>
        <dbReference type="ARBA" id="ARBA00022527"/>
    </source>
</evidence>
<dbReference type="FunFam" id="3.30.200.20:FF:000146">
    <property type="entry name" value="receptor-like serine/threonine-protein kinase ALE2"/>
    <property type="match status" value="1"/>
</dbReference>
<feature type="region of interest" description="Disordered" evidence="7">
    <location>
        <begin position="65"/>
        <end position="88"/>
    </location>
</feature>
<dbReference type="SUPFAM" id="SSF53474">
    <property type="entry name" value="alpha/beta-Hydrolases"/>
    <property type="match status" value="1"/>
</dbReference>
<feature type="domain" description="Protein kinase" evidence="10">
    <location>
        <begin position="336"/>
        <end position="611"/>
    </location>
</feature>
<keyword evidence="5 6" id="KW-0067">ATP-binding</keyword>
<name>A0A811R1F8_9POAL</name>
<evidence type="ECO:0000256" key="2">
    <source>
        <dbReference type="ARBA" id="ARBA00022679"/>
    </source>
</evidence>
<dbReference type="Gene3D" id="1.10.510.10">
    <property type="entry name" value="Transferase(Phosphotransferase) domain 1"/>
    <property type="match status" value="1"/>
</dbReference>
<dbReference type="Proteomes" id="UP000604825">
    <property type="component" value="Unassembled WGS sequence"/>
</dbReference>
<keyword evidence="8" id="KW-0812">Transmembrane</keyword>
<evidence type="ECO:0000256" key="6">
    <source>
        <dbReference type="PROSITE-ProRule" id="PRU10141"/>
    </source>
</evidence>
<dbReference type="PROSITE" id="PS50011">
    <property type="entry name" value="PROTEIN_KINASE_DOM"/>
    <property type="match status" value="1"/>
</dbReference>
<keyword evidence="3 6" id="KW-0547">Nucleotide-binding</keyword>
<feature type="compositionally biased region" description="Gly residues" evidence="7">
    <location>
        <begin position="619"/>
        <end position="629"/>
    </location>
</feature>
<feature type="compositionally biased region" description="Polar residues" evidence="7">
    <location>
        <begin position="956"/>
        <end position="969"/>
    </location>
</feature>
<dbReference type="InterPro" id="IPR017441">
    <property type="entry name" value="Protein_kinase_ATP_BS"/>
</dbReference>
<evidence type="ECO:0000256" key="4">
    <source>
        <dbReference type="ARBA" id="ARBA00022777"/>
    </source>
</evidence>
<keyword evidence="9" id="KW-0732">Signal</keyword>
<dbReference type="PROSITE" id="PS00107">
    <property type="entry name" value="PROTEIN_KINASE_ATP"/>
    <property type="match status" value="1"/>
</dbReference>
<dbReference type="InterPro" id="IPR008271">
    <property type="entry name" value="Ser/Thr_kinase_AS"/>
</dbReference>
<dbReference type="PROSITE" id="PS00108">
    <property type="entry name" value="PROTEIN_KINASE_ST"/>
    <property type="match status" value="1"/>
</dbReference>
<keyword evidence="12" id="KW-1185">Reference proteome</keyword>